<dbReference type="Proteomes" id="UP000503336">
    <property type="component" value="Chromosome"/>
</dbReference>
<dbReference type="KEGG" id="hdh:G5B40_09125"/>
<dbReference type="RefSeq" id="WP_165103440.1">
    <property type="nucleotide sequence ID" value="NZ_CP049056.1"/>
</dbReference>
<gene>
    <name evidence="3" type="ORF">G5B40_09125</name>
</gene>
<name>A0A7M3T738_9RHOB</name>
<sequence length="285" mass="30040">MSPPQYLTTREVADLLRVKERKVYDLAAAGEIPHRRITGKLLFPNAEIVAWIEGDAGGGDRPRPAVLAGSHDPLLDWAARESDGGLAMLLDGSADGLERFAAGEAALAGLHIPDDEGWNIAALSARGVRGCVLIGWASRSQGLILGDGLEGARLSDLRGRRVALRQEGAGARALFDRILAAEGMSTADFVAASGLARTESEAAAAVASSEADAAFGLAAMARQYRLGFTPLAEERFDLLIDRRSYFTEPVQRLLAFAATPAFAEKAAALSGYDVGGLGAVRWLSP</sequence>
<accession>A0A7M3T738</accession>
<feature type="domain" description="PBP" evidence="1">
    <location>
        <begin position="80"/>
        <end position="257"/>
    </location>
</feature>
<protein>
    <submittedName>
        <fullName evidence="3">Helix-turn-helix transcriptional regulator</fullName>
    </submittedName>
</protein>
<evidence type="ECO:0000313" key="4">
    <source>
        <dbReference type="Proteomes" id="UP000503336"/>
    </source>
</evidence>
<dbReference type="Gene3D" id="3.40.190.10">
    <property type="entry name" value="Periplasmic binding protein-like II"/>
    <property type="match status" value="1"/>
</dbReference>
<dbReference type="Pfam" id="PF12728">
    <property type="entry name" value="HTH_17"/>
    <property type="match status" value="1"/>
</dbReference>
<dbReference type="PANTHER" id="PTHR38431:SF1">
    <property type="entry name" value="BLL2305 PROTEIN"/>
    <property type="match status" value="1"/>
</dbReference>
<dbReference type="SUPFAM" id="SSF53850">
    <property type="entry name" value="Periplasmic binding protein-like II"/>
    <property type="match status" value="1"/>
</dbReference>
<dbReference type="GO" id="GO:0003677">
    <property type="term" value="F:DNA binding"/>
    <property type="evidence" value="ECO:0007669"/>
    <property type="project" value="InterPro"/>
</dbReference>
<organism evidence="3 4">
    <name type="scientific">Pikeienuella piscinae</name>
    <dbReference type="NCBI Taxonomy" id="2748098"/>
    <lineage>
        <taxon>Bacteria</taxon>
        <taxon>Pseudomonadati</taxon>
        <taxon>Pseudomonadota</taxon>
        <taxon>Alphaproteobacteria</taxon>
        <taxon>Rhodobacterales</taxon>
        <taxon>Paracoccaceae</taxon>
        <taxon>Pikeienuella</taxon>
    </lineage>
</organism>
<reference evidence="3 4" key="1">
    <citation type="submission" date="2020-02" db="EMBL/GenBank/DDBJ databases">
        <title>complete genome sequence of Rhodobacteraceae bacterium.</title>
        <authorList>
            <person name="Park J."/>
            <person name="Kim Y.-S."/>
            <person name="Kim K.-H."/>
        </authorList>
    </citation>
    <scope>NUCLEOTIDE SEQUENCE [LARGE SCALE GENOMIC DNA]</scope>
    <source>
        <strain evidence="3 4">RR4-56</strain>
    </source>
</reference>
<dbReference type="InterPro" id="IPR041657">
    <property type="entry name" value="HTH_17"/>
</dbReference>
<evidence type="ECO:0000259" key="2">
    <source>
        <dbReference type="Pfam" id="PF12728"/>
    </source>
</evidence>
<evidence type="ECO:0000313" key="3">
    <source>
        <dbReference type="EMBL" id="QIE57819.1"/>
    </source>
</evidence>
<dbReference type="NCBIfam" id="TIGR01764">
    <property type="entry name" value="excise"/>
    <property type="match status" value="1"/>
</dbReference>
<dbReference type="InterPro" id="IPR010093">
    <property type="entry name" value="SinI_DNA-bd"/>
</dbReference>
<dbReference type="Pfam" id="PF12727">
    <property type="entry name" value="PBP_like"/>
    <property type="match status" value="1"/>
</dbReference>
<evidence type="ECO:0000259" key="1">
    <source>
        <dbReference type="Pfam" id="PF12727"/>
    </source>
</evidence>
<proteinExistence type="predicted"/>
<feature type="domain" description="Helix-turn-helix" evidence="2">
    <location>
        <begin position="6"/>
        <end position="54"/>
    </location>
</feature>
<dbReference type="InterPro" id="IPR024370">
    <property type="entry name" value="PBP_domain"/>
</dbReference>
<dbReference type="AlphaFoldDB" id="A0A7M3T738"/>
<dbReference type="EMBL" id="CP049056">
    <property type="protein sequence ID" value="QIE57819.1"/>
    <property type="molecule type" value="Genomic_DNA"/>
</dbReference>
<keyword evidence="4" id="KW-1185">Reference proteome</keyword>
<dbReference type="PANTHER" id="PTHR38431">
    <property type="entry name" value="BLL2305 PROTEIN"/>
    <property type="match status" value="1"/>
</dbReference>